<dbReference type="Gene3D" id="3.30.70.1880">
    <property type="entry name" value="Protein of unknown function DUF881"/>
    <property type="match status" value="1"/>
</dbReference>
<comment type="similarity">
    <text evidence="1">Belongs to the UPF0749 family.</text>
</comment>
<keyword evidence="2" id="KW-0175">Coiled coil</keyword>
<dbReference type="EMBL" id="CAIZ01000129">
    <property type="protein sequence ID" value="CCH70491.1"/>
    <property type="molecule type" value="Genomic_DNA"/>
</dbReference>
<dbReference type="GO" id="GO:0005886">
    <property type="term" value="C:plasma membrane"/>
    <property type="evidence" value="ECO:0007669"/>
    <property type="project" value="TreeGrafter"/>
</dbReference>
<evidence type="ECO:0000256" key="1">
    <source>
        <dbReference type="ARBA" id="ARBA00009108"/>
    </source>
</evidence>
<dbReference type="STRING" id="1193181.BN10_590008"/>
<dbReference type="eggNOG" id="COG3879">
    <property type="taxonomic scope" value="Bacteria"/>
</dbReference>
<evidence type="ECO:0000313" key="3">
    <source>
        <dbReference type="EMBL" id="CCH70491.1"/>
    </source>
</evidence>
<evidence type="ECO:0000313" key="4">
    <source>
        <dbReference type="Proteomes" id="UP000013167"/>
    </source>
</evidence>
<dbReference type="PANTHER" id="PTHR37313:SF2">
    <property type="entry name" value="UPF0749 PROTEIN YLXX"/>
    <property type="match status" value="1"/>
</dbReference>
<dbReference type="Proteomes" id="UP000013167">
    <property type="component" value="Unassembled WGS sequence"/>
</dbReference>
<evidence type="ECO:0000256" key="2">
    <source>
        <dbReference type="SAM" id="Coils"/>
    </source>
</evidence>
<proteinExistence type="inferred from homology"/>
<gene>
    <name evidence="3" type="ORF">BN10_590008</name>
</gene>
<protein>
    <recommendedName>
        <fullName evidence="5">Division initiation protein</fullName>
    </recommendedName>
</protein>
<comment type="caution">
    <text evidence="3">The sequence shown here is derived from an EMBL/GenBank/DDBJ whole genome shotgun (WGS) entry which is preliminary data.</text>
</comment>
<dbReference type="Pfam" id="PF05949">
    <property type="entry name" value="DUF881"/>
    <property type="match status" value="1"/>
</dbReference>
<keyword evidence="4" id="KW-1185">Reference proteome</keyword>
<dbReference type="HOGENOM" id="CLU_040273_0_0_11"/>
<feature type="coiled-coil region" evidence="2">
    <location>
        <begin position="77"/>
        <end position="104"/>
    </location>
</feature>
<dbReference type="AlphaFoldDB" id="N0E3V6"/>
<dbReference type="InterPro" id="IPR010273">
    <property type="entry name" value="DUF881"/>
</dbReference>
<sequence length="262" mass="27767">MTQIPQTPEDGRDLDVQPSTRTAWRRLLRAASPRPTKGTLLAGVLAVALGFAIAVQVRQTSNAGLEGLREGDLVRLLDTVNQDNSRLSDEIVRLEVQRDELATSTDLEQARAAAQQRLDALGILAGTTPASGPGIVMTIRDPQAKYTAAMLLDALQELRDAGAEAVQINDGRVGASTWFADGASGAVTMDGRTLSRPFVITAIGDNNTLAAAMEIPGGVSETARRMGGDTTVLIRDTVDITALRPLSTPRYALPENQASPSK</sequence>
<name>N0E3V6_9MICO</name>
<reference evidence="3 4" key="1">
    <citation type="journal article" date="2013" name="ISME J.">
        <title>A metabolic model for members of the genus Tetrasphaera involved in enhanced biological phosphorus removal.</title>
        <authorList>
            <person name="Kristiansen R."/>
            <person name="Nguyen H.T.T."/>
            <person name="Saunders A.M."/>
            <person name="Nielsen J.L."/>
            <person name="Wimmer R."/>
            <person name="Le V.Q."/>
            <person name="McIlroy S.J."/>
            <person name="Petrovski S."/>
            <person name="Seviour R.J."/>
            <person name="Calteau A."/>
            <person name="Nielsen K.L."/>
            <person name="Nielsen P.H."/>
        </authorList>
    </citation>
    <scope>NUCLEOTIDE SEQUENCE [LARGE SCALE GENOMIC DNA]</scope>
    <source>
        <strain evidence="3 4">Lp2</strain>
    </source>
</reference>
<dbReference type="OrthoDB" id="3211287at2"/>
<accession>N0E3V6</accession>
<evidence type="ECO:0008006" key="5">
    <source>
        <dbReference type="Google" id="ProtNLM"/>
    </source>
</evidence>
<dbReference type="PANTHER" id="PTHR37313">
    <property type="entry name" value="UPF0749 PROTEIN RV1825"/>
    <property type="match status" value="1"/>
</dbReference>
<organism evidence="3 4">
    <name type="scientific">Phycicoccus elongatus Lp2</name>
    <dbReference type="NCBI Taxonomy" id="1193181"/>
    <lineage>
        <taxon>Bacteria</taxon>
        <taxon>Bacillati</taxon>
        <taxon>Actinomycetota</taxon>
        <taxon>Actinomycetes</taxon>
        <taxon>Micrococcales</taxon>
        <taxon>Intrasporangiaceae</taxon>
        <taxon>Phycicoccus</taxon>
    </lineage>
</organism>
<dbReference type="RefSeq" id="WP_010850340.1">
    <property type="nucleotide sequence ID" value="NZ_HF570956.1"/>
</dbReference>